<dbReference type="InterPro" id="IPR008988">
    <property type="entry name" value="Transcriptional_repressor_C"/>
</dbReference>
<comment type="caution">
    <text evidence="3">The sequence shown here is derived from an EMBL/GenBank/DDBJ whole genome shotgun (WGS) entry which is preliminary data.</text>
</comment>
<evidence type="ECO:0000256" key="1">
    <source>
        <dbReference type="ARBA" id="ARBA00023004"/>
    </source>
</evidence>
<dbReference type="GO" id="GO:0046914">
    <property type="term" value="F:transition metal ion binding"/>
    <property type="evidence" value="ECO:0007669"/>
    <property type="project" value="InterPro"/>
</dbReference>
<name>A0A9D1E588_9FIRM</name>
<evidence type="ECO:0000259" key="2">
    <source>
        <dbReference type="SMART" id="SM00899"/>
    </source>
</evidence>
<dbReference type="InterPro" id="IPR007167">
    <property type="entry name" value="Fe-transptr_FeoA-like"/>
</dbReference>
<dbReference type="SMART" id="SM00899">
    <property type="entry name" value="FeoA"/>
    <property type="match status" value="1"/>
</dbReference>
<keyword evidence="1" id="KW-0408">Iron</keyword>
<dbReference type="AlphaFoldDB" id="A0A9D1E588"/>
<evidence type="ECO:0000313" key="4">
    <source>
        <dbReference type="Proteomes" id="UP000823913"/>
    </source>
</evidence>
<dbReference type="SUPFAM" id="SSF50037">
    <property type="entry name" value="C-terminal domain of transcriptional repressors"/>
    <property type="match status" value="1"/>
</dbReference>
<gene>
    <name evidence="3" type="ORF">IAB94_00560</name>
</gene>
<feature type="domain" description="Ferrous iron transporter FeoA-like" evidence="2">
    <location>
        <begin position="1"/>
        <end position="70"/>
    </location>
</feature>
<dbReference type="Pfam" id="PF04023">
    <property type="entry name" value="FeoA"/>
    <property type="match status" value="1"/>
</dbReference>
<dbReference type="InterPro" id="IPR038157">
    <property type="entry name" value="FeoA_core_dom"/>
</dbReference>
<organism evidence="3 4">
    <name type="scientific">Candidatus Coproplasma avicola</name>
    <dbReference type="NCBI Taxonomy" id="2840744"/>
    <lineage>
        <taxon>Bacteria</taxon>
        <taxon>Bacillati</taxon>
        <taxon>Bacillota</taxon>
        <taxon>Clostridia</taxon>
        <taxon>Eubacteriales</taxon>
        <taxon>Candidatus Coproplasma</taxon>
    </lineage>
</organism>
<accession>A0A9D1E588</accession>
<sequence length="70" mass="7262">MPVSLAPANTPVTILKVTAEDKVRKHLLELGITEGGKITLISSTANGVIVVVKEGRLCLDGALAKKILVG</sequence>
<dbReference type="EMBL" id="DVHK01000012">
    <property type="protein sequence ID" value="HIR66521.1"/>
    <property type="molecule type" value="Genomic_DNA"/>
</dbReference>
<evidence type="ECO:0000313" key="3">
    <source>
        <dbReference type="EMBL" id="HIR66521.1"/>
    </source>
</evidence>
<dbReference type="Proteomes" id="UP000823913">
    <property type="component" value="Unassembled WGS sequence"/>
</dbReference>
<dbReference type="Gene3D" id="2.30.30.90">
    <property type="match status" value="1"/>
</dbReference>
<protein>
    <submittedName>
        <fullName evidence="3">Ferrous iron transport protein A</fullName>
    </submittedName>
</protein>
<reference evidence="3" key="1">
    <citation type="submission" date="2020-10" db="EMBL/GenBank/DDBJ databases">
        <authorList>
            <person name="Gilroy R."/>
        </authorList>
    </citation>
    <scope>NUCLEOTIDE SEQUENCE</scope>
    <source>
        <strain evidence="3">ChiW16-3235</strain>
    </source>
</reference>
<reference evidence="3" key="2">
    <citation type="journal article" date="2021" name="PeerJ">
        <title>Extensive microbial diversity within the chicken gut microbiome revealed by metagenomics and culture.</title>
        <authorList>
            <person name="Gilroy R."/>
            <person name="Ravi A."/>
            <person name="Getino M."/>
            <person name="Pursley I."/>
            <person name="Horton D.L."/>
            <person name="Alikhan N.F."/>
            <person name="Baker D."/>
            <person name="Gharbi K."/>
            <person name="Hall N."/>
            <person name="Watson M."/>
            <person name="Adriaenssens E.M."/>
            <person name="Foster-Nyarko E."/>
            <person name="Jarju S."/>
            <person name="Secka A."/>
            <person name="Antonio M."/>
            <person name="Oren A."/>
            <person name="Chaudhuri R.R."/>
            <person name="La Ragione R."/>
            <person name="Hildebrand F."/>
            <person name="Pallen M.J."/>
        </authorList>
    </citation>
    <scope>NUCLEOTIDE SEQUENCE</scope>
    <source>
        <strain evidence="3">ChiW16-3235</strain>
    </source>
</reference>
<proteinExistence type="predicted"/>